<evidence type="ECO:0000256" key="2">
    <source>
        <dbReference type="SAM" id="SignalP"/>
    </source>
</evidence>
<reference evidence="5" key="1">
    <citation type="journal article" date="2019" name="Int. J. Syst. Evol. Microbiol.">
        <title>The Global Catalogue of Microorganisms (GCM) 10K type strain sequencing project: providing services to taxonomists for standard genome sequencing and annotation.</title>
        <authorList>
            <consortium name="The Broad Institute Genomics Platform"/>
            <consortium name="The Broad Institute Genome Sequencing Center for Infectious Disease"/>
            <person name="Wu L."/>
            <person name="Ma J."/>
        </authorList>
    </citation>
    <scope>NUCLEOTIDE SEQUENCE [LARGE SCALE GENOMIC DNA]</scope>
    <source>
        <strain evidence="5">JCM 14370</strain>
    </source>
</reference>
<dbReference type="InterPro" id="IPR005653">
    <property type="entry name" value="OstA-like_N"/>
</dbReference>
<evidence type="ECO:0000313" key="5">
    <source>
        <dbReference type="Proteomes" id="UP000632222"/>
    </source>
</evidence>
<dbReference type="Pfam" id="PF03968">
    <property type="entry name" value="LptD_N"/>
    <property type="match status" value="1"/>
</dbReference>
<proteinExistence type="predicted"/>
<dbReference type="Gene3D" id="2.60.450.10">
    <property type="entry name" value="Lipopolysaccharide (LPS) transport protein A like domain"/>
    <property type="match status" value="1"/>
</dbReference>
<sequence>MKPIQRLTSLLLFVVGAAVLAQEEDTAPTFTLERKDKVIIMSKRGPDESGLAIFCDQDPITKGIFYDPSEEAVVATIDDNRIKAPLAVMDKKEGGDGHLEMSSGKANEDDDGDCPTLEPQSTAGGLKITKGKTQLSGAKLVYDEKDGLANIDGPITFEREQKDGKLTGTSEKLVVDVDKDTTVLKGNVKLTSGERTSSADEVEYSEKDNVAILKGTAQNPARSTKGKEELTAEVIRYNLDTNDVVATTKNNSIKGKFEDEDKK</sequence>
<feature type="chain" id="PRO_5046652044" description="Organic solvent tolerance-like N-terminal domain-containing protein" evidence="2">
    <location>
        <begin position="22"/>
        <end position="263"/>
    </location>
</feature>
<evidence type="ECO:0000256" key="1">
    <source>
        <dbReference type="SAM" id="MobiDB-lite"/>
    </source>
</evidence>
<organism evidence="4 5">
    <name type="scientific">Deinococcus roseus</name>
    <dbReference type="NCBI Taxonomy" id="392414"/>
    <lineage>
        <taxon>Bacteria</taxon>
        <taxon>Thermotogati</taxon>
        <taxon>Deinococcota</taxon>
        <taxon>Deinococci</taxon>
        <taxon>Deinococcales</taxon>
        <taxon>Deinococcaceae</taxon>
        <taxon>Deinococcus</taxon>
    </lineage>
</organism>
<dbReference type="EMBL" id="BMOD01000001">
    <property type="protein sequence ID" value="GGJ21357.1"/>
    <property type="molecule type" value="Genomic_DNA"/>
</dbReference>
<evidence type="ECO:0000313" key="4">
    <source>
        <dbReference type="EMBL" id="GGJ21357.1"/>
    </source>
</evidence>
<keyword evidence="5" id="KW-1185">Reference proteome</keyword>
<name>A0ABQ2CUA9_9DEIO</name>
<feature type="region of interest" description="Disordered" evidence="1">
    <location>
        <begin position="91"/>
        <end position="124"/>
    </location>
</feature>
<keyword evidence="2" id="KW-0732">Signal</keyword>
<comment type="caution">
    <text evidence="4">The sequence shown here is derived from an EMBL/GenBank/DDBJ whole genome shotgun (WGS) entry which is preliminary data.</text>
</comment>
<feature type="signal peptide" evidence="2">
    <location>
        <begin position="1"/>
        <end position="21"/>
    </location>
</feature>
<feature type="domain" description="Organic solvent tolerance-like N-terminal" evidence="3">
    <location>
        <begin position="124"/>
        <end position="209"/>
    </location>
</feature>
<evidence type="ECO:0000259" key="3">
    <source>
        <dbReference type="Pfam" id="PF03968"/>
    </source>
</evidence>
<dbReference type="Proteomes" id="UP000632222">
    <property type="component" value="Unassembled WGS sequence"/>
</dbReference>
<gene>
    <name evidence="4" type="ORF">GCM10008938_04490</name>
</gene>
<dbReference type="RefSeq" id="WP_188999169.1">
    <property type="nucleotide sequence ID" value="NZ_BMOD01000001.1"/>
</dbReference>
<protein>
    <recommendedName>
        <fullName evidence="3">Organic solvent tolerance-like N-terminal domain-containing protein</fullName>
    </recommendedName>
</protein>
<accession>A0ABQ2CUA9</accession>